<dbReference type="InterPro" id="IPR032837">
    <property type="entry name" value="G1PDH"/>
</dbReference>
<dbReference type="Gene3D" id="1.20.1090.10">
    <property type="entry name" value="Dehydroquinate synthase-like - alpha domain"/>
    <property type="match status" value="1"/>
</dbReference>
<dbReference type="GO" id="GO:0008654">
    <property type="term" value="P:phospholipid biosynthetic process"/>
    <property type="evidence" value="ECO:0007669"/>
    <property type="project" value="UniProtKB-KW"/>
</dbReference>
<feature type="binding site" evidence="12">
    <location>
        <position position="133"/>
    </location>
    <ligand>
        <name>NAD(+)</name>
        <dbReference type="ChEBI" id="CHEBI:57540"/>
    </ligand>
</feature>
<feature type="binding site" evidence="12">
    <location>
        <begin position="102"/>
        <end position="106"/>
    </location>
    <ligand>
        <name>NAD(+)</name>
        <dbReference type="ChEBI" id="CHEBI:57540"/>
    </ligand>
</feature>
<organism evidence="13 14">
    <name type="scientific">Acidiplasma aeolicum</name>
    <dbReference type="NCBI Taxonomy" id="507754"/>
    <lineage>
        <taxon>Archaea</taxon>
        <taxon>Methanobacteriati</taxon>
        <taxon>Thermoplasmatota</taxon>
        <taxon>Thermoplasmata</taxon>
        <taxon>Thermoplasmatales</taxon>
        <taxon>Ferroplasmaceae</taxon>
        <taxon>Acidiplasma</taxon>
    </lineage>
</organism>
<keyword evidence="7" id="KW-0443">Lipid metabolism</keyword>
<dbReference type="PANTHER" id="PTHR43616:SF5">
    <property type="entry name" value="GLYCEROL DEHYDROGENASE 1"/>
    <property type="match status" value="1"/>
</dbReference>
<evidence type="ECO:0000256" key="12">
    <source>
        <dbReference type="PIRSR" id="PIRSR000112-3"/>
    </source>
</evidence>
<feature type="binding site" evidence="10">
    <location>
        <position position="271"/>
    </location>
    <ligand>
        <name>glycerol</name>
        <dbReference type="ChEBI" id="CHEBI:17754"/>
    </ligand>
</feature>
<comment type="cofactor">
    <cofactor evidence="10">
        <name>Zn(2+)</name>
        <dbReference type="ChEBI" id="CHEBI:29105"/>
    </cofactor>
    <text evidence="10">Binds 1 zinc ion per subunit.</text>
</comment>
<dbReference type="SUPFAM" id="SSF56796">
    <property type="entry name" value="Dehydroquinate synthase-like"/>
    <property type="match status" value="1"/>
</dbReference>
<keyword evidence="14" id="KW-1185">Reference proteome</keyword>
<dbReference type="Pfam" id="PF13685">
    <property type="entry name" value="Fe-ADH_2"/>
    <property type="match status" value="1"/>
</dbReference>
<dbReference type="InterPro" id="IPR016205">
    <property type="entry name" value="Glycerol_DH"/>
</dbReference>
<keyword evidence="8" id="KW-0594">Phospholipid biosynthesis</keyword>
<feature type="binding site" evidence="12">
    <location>
        <begin position="124"/>
        <end position="127"/>
    </location>
    <ligand>
        <name>NAD(+)</name>
        <dbReference type="ChEBI" id="CHEBI:57540"/>
    </ligand>
</feature>
<evidence type="ECO:0000256" key="9">
    <source>
        <dbReference type="ARBA" id="ARBA00023264"/>
    </source>
</evidence>
<keyword evidence="4" id="KW-0521">NADP</keyword>
<evidence type="ECO:0000313" key="14">
    <source>
        <dbReference type="Proteomes" id="UP000050320"/>
    </source>
</evidence>
<dbReference type="PANTHER" id="PTHR43616">
    <property type="entry name" value="GLYCEROL DEHYDROGENASE"/>
    <property type="match status" value="1"/>
</dbReference>
<evidence type="ECO:0000256" key="4">
    <source>
        <dbReference type="ARBA" id="ARBA00022857"/>
    </source>
</evidence>
<evidence type="ECO:0000256" key="3">
    <source>
        <dbReference type="ARBA" id="ARBA00022723"/>
    </source>
</evidence>
<dbReference type="Gene3D" id="3.40.50.1970">
    <property type="match status" value="1"/>
</dbReference>
<keyword evidence="2" id="KW-0444">Lipid biosynthesis</keyword>
<dbReference type="AlphaFoldDB" id="A0A0N8VKS9"/>
<evidence type="ECO:0000313" key="13">
    <source>
        <dbReference type="EMBL" id="KQB34572.1"/>
    </source>
</evidence>
<reference evidence="13 14" key="1">
    <citation type="submission" date="2015-09" db="EMBL/GenBank/DDBJ databases">
        <title>Heavy metals and arsenic resistance mechanisms in polyextremophilic archaea of the family Ferroplasmaceae.</title>
        <authorList>
            <person name="Bulaev A.G."/>
            <person name="Kanygina A.V."/>
        </authorList>
    </citation>
    <scope>NUCLEOTIDE SEQUENCE [LARGE SCALE GENOMIC DNA]</scope>
    <source>
        <strain evidence="13 14">VT</strain>
    </source>
</reference>
<dbReference type="EMBL" id="LKBG01000231">
    <property type="protein sequence ID" value="KQB34572.1"/>
    <property type="molecule type" value="Genomic_DNA"/>
</dbReference>
<keyword evidence="6 12" id="KW-0520">NAD</keyword>
<proteinExistence type="predicted"/>
<evidence type="ECO:0000256" key="11">
    <source>
        <dbReference type="PIRSR" id="PIRSR000112-2"/>
    </source>
</evidence>
<keyword evidence="1" id="KW-0963">Cytoplasm</keyword>
<evidence type="ECO:0000256" key="6">
    <source>
        <dbReference type="ARBA" id="ARBA00023027"/>
    </source>
</evidence>
<accession>A0A0N8VKS9</accession>
<feature type="binding site" evidence="10">
    <location>
        <position position="256"/>
    </location>
    <ligand>
        <name>glycerol</name>
        <dbReference type="ChEBI" id="CHEBI:17754"/>
    </ligand>
</feature>
<name>A0A0N8VKS9_9ARCH</name>
<keyword evidence="9" id="KW-1208">Phospholipid metabolism</keyword>
<evidence type="ECO:0008006" key="15">
    <source>
        <dbReference type="Google" id="ProtNLM"/>
    </source>
</evidence>
<evidence type="ECO:0000256" key="2">
    <source>
        <dbReference type="ARBA" id="ARBA00022516"/>
    </source>
</evidence>
<keyword evidence="3 10" id="KW-0479">Metal-binding</keyword>
<dbReference type="PIRSF" id="PIRSF000112">
    <property type="entry name" value="Glycerol_dehydrogenase"/>
    <property type="match status" value="1"/>
</dbReference>
<evidence type="ECO:0000256" key="7">
    <source>
        <dbReference type="ARBA" id="ARBA00023098"/>
    </source>
</evidence>
<dbReference type="OrthoDB" id="8656at2157"/>
<dbReference type="GO" id="GO:0016614">
    <property type="term" value="F:oxidoreductase activity, acting on CH-OH group of donors"/>
    <property type="evidence" value="ECO:0007669"/>
    <property type="project" value="InterPro"/>
</dbReference>
<gene>
    <name evidence="13" type="ORF">AOG54_00815</name>
</gene>
<protein>
    <recommendedName>
        <fullName evidence="15">Glycerol dehydrogenase</fullName>
    </recommendedName>
</protein>
<feature type="binding site" evidence="10">
    <location>
        <position position="176"/>
    </location>
    <ligand>
        <name>glycerol</name>
        <dbReference type="ChEBI" id="CHEBI:17754"/>
    </ligand>
</feature>
<dbReference type="RefSeq" id="WP_055032524.1">
    <property type="nucleotide sequence ID" value="NZ_LKBG01000231.1"/>
</dbReference>
<dbReference type="CDD" id="cd08173">
    <property type="entry name" value="Gro1PDH"/>
    <property type="match status" value="1"/>
</dbReference>
<keyword evidence="10" id="KW-0862">Zinc</keyword>
<dbReference type="GO" id="GO:0046872">
    <property type="term" value="F:metal ion binding"/>
    <property type="evidence" value="ECO:0007669"/>
    <property type="project" value="UniProtKB-KW"/>
</dbReference>
<evidence type="ECO:0000256" key="5">
    <source>
        <dbReference type="ARBA" id="ARBA00023002"/>
    </source>
</evidence>
<comment type="caution">
    <text evidence="13">The sequence shown here is derived from an EMBL/GenBank/DDBJ whole genome shotgun (WGS) entry which is preliminary data.</text>
</comment>
<dbReference type="Proteomes" id="UP000050320">
    <property type="component" value="Unassembled WGS sequence"/>
</dbReference>
<feature type="binding site" evidence="11">
    <location>
        <position position="129"/>
    </location>
    <ligand>
        <name>glycerol</name>
        <dbReference type="ChEBI" id="CHEBI:17754"/>
    </ligand>
</feature>
<evidence type="ECO:0000256" key="10">
    <source>
        <dbReference type="PIRSR" id="PIRSR000112-1"/>
    </source>
</evidence>
<evidence type="ECO:0000256" key="1">
    <source>
        <dbReference type="ARBA" id="ARBA00022490"/>
    </source>
</evidence>
<keyword evidence="5" id="KW-0560">Oxidoreductase</keyword>
<sequence length="353" mass="38626">MQQFKFMKFSANIEAGFGSLKNIGEHLKNIGITGTAAVISGETAFRIAGKIVVDSLESSGFYVNTFIYEKIEPTLKNAESLKAIIKNYSSKNDVFIIGIGGGSTLDVCKYISAKLELNFIAVPTLLSSDAIATGYSVLWIDDKNEAFQTKAPSLIVGDYEILKNQPKKYISAGVGDMLSKMSALYDWRLAFWLAGETYNDFAMNVAKATTNLLKKRIADVAAMNYIGIETLFLSEVTDGYLMQLSGTTRVAAGSEHLFTFALEKIHGMPNHGEYCGLGTIMMAYIQSKKDGEVREYLNDVGAATTAADLDVKPQEIIKALTIAHTMRPWYTILGINGLSEGSAERLARYTMVI</sequence>
<evidence type="ECO:0000256" key="8">
    <source>
        <dbReference type="ARBA" id="ARBA00023209"/>
    </source>
</evidence>